<evidence type="ECO:0000313" key="1">
    <source>
        <dbReference type="EMBL" id="CRL00954.1"/>
    </source>
</evidence>
<keyword evidence="2" id="KW-1185">Reference proteome</keyword>
<dbReference type="AlphaFoldDB" id="A0A1J1IMI8"/>
<dbReference type="Proteomes" id="UP000183832">
    <property type="component" value="Unassembled WGS sequence"/>
</dbReference>
<name>A0A1J1IMI8_9DIPT</name>
<gene>
    <name evidence="1" type="ORF">CLUMA_CG014681</name>
</gene>
<proteinExistence type="predicted"/>
<evidence type="ECO:0000313" key="2">
    <source>
        <dbReference type="Proteomes" id="UP000183832"/>
    </source>
</evidence>
<sequence>MKISFNSSIEQEKKNLYFGATTENTKEKHGNHIEMKKKESRYVAEHVTIYKRKTKTMPYYLLQDSIILNY</sequence>
<accession>A0A1J1IMI8</accession>
<reference evidence="1 2" key="1">
    <citation type="submission" date="2015-04" db="EMBL/GenBank/DDBJ databases">
        <authorList>
            <person name="Syromyatnikov M.Y."/>
            <person name="Popov V.N."/>
        </authorList>
    </citation>
    <scope>NUCLEOTIDE SEQUENCE [LARGE SCALE GENOMIC DNA]</scope>
</reference>
<organism evidence="1 2">
    <name type="scientific">Clunio marinus</name>
    <dbReference type="NCBI Taxonomy" id="568069"/>
    <lineage>
        <taxon>Eukaryota</taxon>
        <taxon>Metazoa</taxon>
        <taxon>Ecdysozoa</taxon>
        <taxon>Arthropoda</taxon>
        <taxon>Hexapoda</taxon>
        <taxon>Insecta</taxon>
        <taxon>Pterygota</taxon>
        <taxon>Neoptera</taxon>
        <taxon>Endopterygota</taxon>
        <taxon>Diptera</taxon>
        <taxon>Nematocera</taxon>
        <taxon>Chironomoidea</taxon>
        <taxon>Chironomidae</taxon>
        <taxon>Clunio</taxon>
    </lineage>
</organism>
<dbReference type="EMBL" id="CVRI01000055">
    <property type="protein sequence ID" value="CRL00954.1"/>
    <property type="molecule type" value="Genomic_DNA"/>
</dbReference>
<protein>
    <submittedName>
        <fullName evidence="1">CLUMA_CG014681, isoform A</fullName>
    </submittedName>
</protein>